<feature type="transmembrane region" description="Helical" evidence="6">
    <location>
        <begin position="1111"/>
        <end position="1130"/>
    </location>
</feature>
<keyword evidence="3 4" id="KW-0326">Glycosidase</keyword>
<reference evidence="9" key="1">
    <citation type="journal article" date="2019" name="Int. J. Syst. Evol. Microbiol.">
        <title>The Global Catalogue of Microorganisms (GCM) 10K type strain sequencing project: providing services to taxonomists for standard genome sequencing and annotation.</title>
        <authorList>
            <consortium name="The Broad Institute Genomics Platform"/>
            <consortium name="The Broad Institute Genome Sequencing Center for Infectious Disease"/>
            <person name="Wu L."/>
            <person name="Ma J."/>
        </authorList>
    </citation>
    <scope>NUCLEOTIDE SEQUENCE [LARGE SCALE GENOMIC DNA]</scope>
    <source>
        <strain evidence="9">KACC 14058</strain>
    </source>
</reference>
<keyword evidence="9" id="KW-1185">Reference proteome</keyword>
<comment type="caution">
    <text evidence="8">The sequence shown here is derived from an EMBL/GenBank/DDBJ whole genome shotgun (WGS) entry which is preliminary data.</text>
</comment>
<evidence type="ECO:0000256" key="4">
    <source>
        <dbReference type="RuleBase" id="RU361192"/>
    </source>
</evidence>
<dbReference type="GO" id="GO:0016787">
    <property type="term" value="F:hydrolase activity"/>
    <property type="evidence" value="ECO:0007669"/>
    <property type="project" value="UniProtKB-KW"/>
</dbReference>
<gene>
    <name evidence="8" type="ORF">ACFOZ1_14640</name>
</gene>
<dbReference type="Pfam" id="PF07532">
    <property type="entry name" value="Big_4"/>
    <property type="match status" value="1"/>
</dbReference>
<evidence type="ECO:0000256" key="3">
    <source>
        <dbReference type="ARBA" id="ARBA00023295"/>
    </source>
</evidence>
<evidence type="ECO:0000313" key="8">
    <source>
        <dbReference type="EMBL" id="MFC4389038.1"/>
    </source>
</evidence>
<dbReference type="InterPro" id="IPR011081">
    <property type="entry name" value="Big_4"/>
</dbReference>
<dbReference type="PANTHER" id="PTHR34983:SF2">
    <property type="entry name" value="ENDO-BETA-1,4-GALACTANASE"/>
    <property type="match status" value="1"/>
</dbReference>
<keyword evidence="6" id="KW-0472">Membrane</keyword>
<feature type="region of interest" description="Disordered" evidence="5">
    <location>
        <begin position="876"/>
        <end position="902"/>
    </location>
</feature>
<keyword evidence="6" id="KW-1133">Transmembrane helix</keyword>
<dbReference type="Gene3D" id="3.20.20.80">
    <property type="entry name" value="Glycosidases"/>
    <property type="match status" value="1"/>
</dbReference>
<keyword evidence="6" id="KW-0812">Transmembrane</keyword>
<dbReference type="Gene3D" id="2.60.120.260">
    <property type="entry name" value="Galactose-binding domain-like"/>
    <property type="match status" value="2"/>
</dbReference>
<evidence type="ECO:0000256" key="5">
    <source>
        <dbReference type="SAM" id="MobiDB-lite"/>
    </source>
</evidence>
<evidence type="ECO:0000256" key="6">
    <source>
        <dbReference type="SAM" id="Phobius"/>
    </source>
</evidence>
<dbReference type="SUPFAM" id="SSF51445">
    <property type="entry name" value="(Trans)glycosidases"/>
    <property type="match status" value="1"/>
</dbReference>
<dbReference type="Proteomes" id="UP001595880">
    <property type="component" value="Unassembled WGS sequence"/>
</dbReference>
<protein>
    <recommendedName>
        <fullName evidence="4">Arabinogalactan endo-beta-1,4-galactanase</fullName>
        <ecNumber evidence="4">3.2.1.89</ecNumber>
    </recommendedName>
</protein>
<evidence type="ECO:0000313" key="9">
    <source>
        <dbReference type="Proteomes" id="UP001595880"/>
    </source>
</evidence>
<dbReference type="InterPro" id="IPR011683">
    <property type="entry name" value="Glyco_hydro_53"/>
</dbReference>
<dbReference type="EC" id="3.2.1.89" evidence="4"/>
<dbReference type="RefSeq" id="WP_390200491.1">
    <property type="nucleotide sequence ID" value="NZ_JBHSDV010000005.1"/>
</dbReference>
<organism evidence="8 9">
    <name type="scientific">Gracilibacillus marinus</name>
    <dbReference type="NCBI Taxonomy" id="630535"/>
    <lineage>
        <taxon>Bacteria</taxon>
        <taxon>Bacillati</taxon>
        <taxon>Bacillota</taxon>
        <taxon>Bacilli</taxon>
        <taxon>Bacillales</taxon>
        <taxon>Bacillaceae</taxon>
        <taxon>Gracilibacillus</taxon>
    </lineage>
</organism>
<feature type="compositionally biased region" description="Acidic residues" evidence="5">
    <location>
        <begin position="882"/>
        <end position="893"/>
    </location>
</feature>
<comment type="catalytic activity">
    <reaction evidence="4">
        <text>The enzyme specifically hydrolyzes (1-&gt;4)-beta-D-galactosidic linkages in type I arabinogalactans.</text>
        <dbReference type="EC" id="3.2.1.89"/>
    </reaction>
</comment>
<keyword evidence="2 4" id="KW-0378">Hydrolase</keyword>
<dbReference type="Pfam" id="PF07745">
    <property type="entry name" value="Glyco_hydro_53"/>
    <property type="match status" value="1"/>
</dbReference>
<comment type="similarity">
    <text evidence="1 4">Belongs to the glycosyl hydrolase 53 family.</text>
</comment>
<sequence length="1136" mass="125690">MIRKGMVYSIIFLLIFSSTLFQHPLDVQANTSTNLIENGSFETDLFADESWAVESIDWDYVTINGQSTEAVDGSSSFNYWLNDNGTKEQVFQLQQEIPSLEEGTYRFTVNSMGGEAEQAGQISLFIGEASSTTYTTTGYNNWEALTFDVTVTEAKSNVPVGIQIAGQPGAWGNIDYLSLVKLTDDDGTTEPIEADIFVERIDGLANDFIKGVDVSSVIALEQSGVTFKDATGNEQDIFQTMSEAGVNYVRVRIWNDPYDAEGNGYGGGNNDIDKAIEIGKRATANGMKLLVNFHYSDFWADPAKQHEPKAWEDLNLEEKKVALYDYTKTSLERLVEEGIDIGMVQVGNETNSAVAGERDWANISQLFQAGSAAVRDVSEDILVALHFTNPETSGRYESIAKTLNDHKVDYDVFASSYYPFWHGSLSNLTNVLSDVADTYGKKVMVAETSYAYTLLEGDGHGNTIADNSSHLPYPVSVQGQATAVRDVMKAVHDIGEAGIGVFYWEPAWIPVGTPDNIEINKQLWEQYGSGWATSYAAEYDPEDAGKWFGGSAVDNQALFDFNGKPLSSLQVFRYVETGTIAPRQIEEIQDVTLEIELGLDIALPSHVEVIYNDGSKETSEVKWDENALQIVKNSGIGTYTVSGTVLEQYEVKATIQVKPVNYVDNSSFEASDMSMWQITYPEDITPYVTRKDNAQDAHNGSHSLHFYSEQAVEFEVTQKITGLDDGMYQASMFIQGGDAGDHDMNFFVIIDGEKKEVATGVNGWANWNEAMLDDFIVTNGEITIGATIKAGPGAWGTLDDFSLYKKGDLENIDLSALDELLEEAKQFEKETYTEVSYAQLTKVIEEAERARDTIQTEEALQEWMRLLTDAIHQLEEVKPSESEEPNEPTEPDSPENPTPDVNQDLQTIVTTKPSITNQIAKIEDASIEHIAMNGKLVIDLGENAESVSIQLTQAQVQQLKEKEVTILIKQKGVALEIAAVNFTNGDYGVTIYLKKMKEIESALSDVYDFSIQQGDVAISQFNIPVELQFTIDENEVNNVDNAKIYYWNTEADVWKLVGGTYKDGIVTADTNHFSTFAVFEEDVESDSSIDSGTKPVQGNDGQLLPDTASNVWNLVFVGIILIVAGLIVQIRRKSYK</sequence>
<proteinExistence type="inferred from homology"/>
<dbReference type="Gene3D" id="1.20.1270.90">
    <property type="entry name" value="AF1782-like"/>
    <property type="match status" value="1"/>
</dbReference>
<evidence type="ECO:0000256" key="1">
    <source>
        <dbReference type="ARBA" id="ARBA00010687"/>
    </source>
</evidence>
<dbReference type="EMBL" id="JBHSDV010000005">
    <property type="protein sequence ID" value="MFC4389038.1"/>
    <property type="molecule type" value="Genomic_DNA"/>
</dbReference>
<evidence type="ECO:0000256" key="2">
    <source>
        <dbReference type="ARBA" id="ARBA00022801"/>
    </source>
</evidence>
<accession>A0ABV8W1T7</accession>
<evidence type="ECO:0000259" key="7">
    <source>
        <dbReference type="Pfam" id="PF07532"/>
    </source>
</evidence>
<dbReference type="PANTHER" id="PTHR34983">
    <property type="entry name" value="ARABINOGALACTAN ENDO-BETA-1,4-GALACTANASE A"/>
    <property type="match status" value="1"/>
</dbReference>
<name>A0ABV8W1T7_9BACI</name>
<feature type="domain" description="Bacterial Ig-like" evidence="7">
    <location>
        <begin position="588"/>
        <end position="645"/>
    </location>
</feature>
<dbReference type="InterPro" id="IPR017853">
    <property type="entry name" value="GH"/>
</dbReference>